<evidence type="ECO:0000256" key="5">
    <source>
        <dbReference type="ARBA" id="ARBA00023204"/>
    </source>
</evidence>
<accession>A0A5B8S0H4</accession>
<dbReference type="GO" id="GO:0003677">
    <property type="term" value="F:DNA binding"/>
    <property type="evidence" value="ECO:0007669"/>
    <property type="project" value="UniProtKB-KW"/>
</dbReference>
<feature type="domain" description="Uracil-DNA glycosylase-like" evidence="6">
    <location>
        <begin position="51"/>
        <end position="219"/>
    </location>
</feature>
<evidence type="ECO:0000256" key="4">
    <source>
        <dbReference type="ARBA" id="ARBA00023125"/>
    </source>
</evidence>
<keyword evidence="8" id="KW-1185">Reference proteome</keyword>
<sequence length="243" mass="26957">MASGASLERVARTLARDLDHLSWHTPSHVYNPLIYAWDGHRQYLQRFSAGSGRVLLVGMNPGPWGMAQTGVPFGSVGAVRDWFGMQPRLARVLPPQHPRYPLLGMQCQRDEGSGKRLWGWAAQRVGTPEAFFARFFVWNYCPLLFLGQGHNLIPSQLKSPEQRALEAPCNAALVQVVRRLQPQAVVAFGRYAQKQLQTVLGDAVPVHYLLHPSPANPVANRSWAQHAEQVLAPWLPALPAVPG</sequence>
<evidence type="ECO:0000256" key="2">
    <source>
        <dbReference type="ARBA" id="ARBA00022763"/>
    </source>
</evidence>
<proteinExistence type="inferred from homology"/>
<keyword evidence="5" id="KW-0234">DNA repair</keyword>
<dbReference type="KEGG" id="cof:FOZ74_14530"/>
<dbReference type="Proteomes" id="UP000321199">
    <property type="component" value="Chromosome"/>
</dbReference>
<dbReference type="GO" id="GO:0006284">
    <property type="term" value="P:base-excision repair"/>
    <property type="evidence" value="ECO:0007669"/>
    <property type="project" value="InterPro"/>
</dbReference>
<protein>
    <submittedName>
        <fullName evidence="7">Single-stranded DNA-binding protein</fullName>
    </submittedName>
</protein>
<dbReference type="EMBL" id="CP042344">
    <property type="protein sequence ID" value="QEA14145.1"/>
    <property type="molecule type" value="Genomic_DNA"/>
</dbReference>
<dbReference type="AlphaFoldDB" id="A0A5B8S0H4"/>
<evidence type="ECO:0000256" key="3">
    <source>
        <dbReference type="ARBA" id="ARBA00022801"/>
    </source>
</evidence>
<organism evidence="7 8">
    <name type="scientific">Comamonas flocculans</name>
    <dbReference type="NCBI Taxonomy" id="2597701"/>
    <lineage>
        <taxon>Bacteria</taxon>
        <taxon>Pseudomonadati</taxon>
        <taxon>Pseudomonadota</taxon>
        <taxon>Betaproteobacteria</taxon>
        <taxon>Burkholderiales</taxon>
        <taxon>Comamonadaceae</taxon>
        <taxon>Comamonas</taxon>
    </lineage>
</organism>
<evidence type="ECO:0000259" key="6">
    <source>
        <dbReference type="Pfam" id="PF03167"/>
    </source>
</evidence>
<dbReference type="GO" id="GO:0017065">
    <property type="term" value="F:single-strand selective uracil DNA N-glycosylase activity"/>
    <property type="evidence" value="ECO:0007669"/>
    <property type="project" value="InterPro"/>
</dbReference>
<dbReference type="PANTHER" id="PTHR13235">
    <property type="entry name" value="SINGLE-STRAND SELECTIVE MONOFUNCTIONAL URACIL DNA GLYCOSYLASE"/>
    <property type="match status" value="1"/>
</dbReference>
<dbReference type="Pfam" id="PF03167">
    <property type="entry name" value="UDG"/>
    <property type="match status" value="1"/>
</dbReference>
<dbReference type="Gene3D" id="3.40.470.10">
    <property type="entry name" value="Uracil-DNA glycosylase-like domain"/>
    <property type="match status" value="1"/>
</dbReference>
<dbReference type="InterPro" id="IPR036895">
    <property type="entry name" value="Uracil-DNA_glycosylase-like_sf"/>
</dbReference>
<keyword evidence="2" id="KW-0227">DNA damage</keyword>
<reference evidence="7 8" key="1">
    <citation type="submission" date="2019-07" db="EMBL/GenBank/DDBJ databases">
        <title>Complete genome sequence of Comamonas sp. NLF 7-7 isolated from livestock.</title>
        <authorList>
            <person name="Kim D.H."/>
            <person name="Kim J.G."/>
        </authorList>
    </citation>
    <scope>NUCLEOTIDE SEQUENCE [LARGE SCALE GENOMIC DNA]</scope>
    <source>
        <strain evidence="7 8">NLF 7-7</strain>
    </source>
</reference>
<keyword evidence="3" id="KW-0378">Hydrolase</keyword>
<dbReference type="InterPro" id="IPR005122">
    <property type="entry name" value="Uracil-DNA_glycosylase-like"/>
</dbReference>
<dbReference type="OrthoDB" id="267598at2"/>
<dbReference type="SUPFAM" id="SSF52141">
    <property type="entry name" value="Uracil-DNA glycosylase-like"/>
    <property type="match status" value="1"/>
</dbReference>
<comment type="similarity">
    <text evidence="1">Belongs to the uracil-DNA glycosylase (UDG) superfamily. SMUG1 family.</text>
</comment>
<evidence type="ECO:0000313" key="8">
    <source>
        <dbReference type="Proteomes" id="UP000321199"/>
    </source>
</evidence>
<gene>
    <name evidence="7" type="ORF">FOZ74_14530</name>
</gene>
<dbReference type="PANTHER" id="PTHR13235:SF2">
    <property type="entry name" value="SINGLE-STRAND SELECTIVE MONOFUNCTIONAL URACIL DNA GLYCOSYLASE"/>
    <property type="match status" value="1"/>
</dbReference>
<dbReference type="GO" id="GO:0000703">
    <property type="term" value="F:oxidized pyrimidine nucleobase lesion DNA N-glycosylase activity"/>
    <property type="evidence" value="ECO:0007669"/>
    <property type="project" value="TreeGrafter"/>
</dbReference>
<evidence type="ECO:0000313" key="7">
    <source>
        <dbReference type="EMBL" id="QEA14145.1"/>
    </source>
</evidence>
<dbReference type="InterPro" id="IPR039134">
    <property type="entry name" value="SMUG1"/>
</dbReference>
<keyword evidence="4 7" id="KW-0238">DNA-binding</keyword>
<evidence type="ECO:0000256" key="1">
    <source>
        <dbReference type="ARBA" id="ARBA00007889"/>
    </source>
</evidence>
<dbReference type="CDD" id="cd19374">
    <property type="entry name" value="UDG-F3_SMUG1-like"/>
    <property type="match status" value="1"/>
</dbReference>
<name>A0A5B8S0H4_9BURK</name>